<feature type="domain" description="Peptidase C54 catalytic" evidence="13">
    <location>
        <begin position="132"/>
        <end position="394"/>
    </location>
</feature>
<comment type="subcellular location">
    <subcellularLocation>
        <location evidence="1 11">Cytoplasm</location>
    </subcellularLocation>
</comment>
<dbReference type="PANTHER" id="PTHR22624">
    <property type="entry name" value="CYSTEINE PROTEASE ATG4"/>
    <property type="match status" value="1"/>
</dbReference>
<dbReference type="Pfam" id="PF03416">
    <property type="entry name" value="Peptidase_C54"/>
    <property type="match status" value="1"/>
</dbReference>
<dbReference type="GO" id="GO:0035973">
    <property type="term" value="P:aggrephagy"/>
    <property type="evidence" value="ECO:0007669"/>
    <property type="project" value="TreeGrafter"/>
</dbReference>
<keyword evidence="8 11" id="KW-0653">Protein transport</keyword>
<keyword evidence="6 11" id="KW-0378">Hydrolase</keyword>
<feature type="compositionally biased region" description="Acidic residues" evidence="12">
    <location>
        <begin position="17"/>
        <end position="33"/>
    </location>
</feature>
<evidence type="ECO:0000256" key="1">
    <source>
        <dbReference type="ARBA" id="ARBA00004496"/>
    </source>
</evidence>
<accession>X6LVB5</accession>
<name>X6LVB5_RETFI</name>
<dbReference type="OMA" id="MPRDWAW"/>
<evidence type="ECO:0000256" key="10">
    <source>
        <dbReference type="ARBA" id="ARBA00029362"/>
    </source>
</evidence>
<comment type="function">
    <text evidence="11">Cysteine protease that plays a key role in autophagy by mediating both proteolytic activation and delipidation of ATG8 family proteins.</text>
</comment>
<protein>
    <recommendedName>
        <fullName evidence="11">Cysteine protease</fullName>
        <ecNumber evidence="11">3.4.22.-</ecNumber>
    </recommendedName>
</protein>
<dbReference type="InterPro" id="IPR005078">
    <property type="entry name" value="Peptidase_C54"/>
</dbReference>
<dbReference type="GO" id="GO:0015031">
    <property type="term" value="P:protein transport"/>
    <property type="evidence" value="ECO:0007669"/>
    <property type="project" value="UniProtKB-KW"/>
</dbReference>
<evidence type="ECO:0000256" key="6">
    <source>
        <dbReference type="ARBA" id="ARBA00022801"/>
    </source>
</evidence>
<comment type="catalytic activity">
    <reaction evidence="10">
        <text>[protein]-C-terminal L-amino acid-glycyl-phosphatidylethanolamide + H2O = [protein]-C-terminal L-amino acid-glycine + a 1,2-diacyl-sn-glycero-3-phosphoethanolamine</text>
        <dbReference type="Rhea" id="RHEA:67548"/>
        <dbReference type="Rhea" id="RHEA-COMP:17323"/>
        <dbReference type="Rhea" id="RHEA-COMP:17324"/>
        <dbReference type="ChEBI" id="CHEBI:15377"/>
        <dbReference type="ChEBI" id="CHEBI:64612"/>
        <dbReference type="ChEBI" id="CHEBI:172940"/>
        <dbReference type="ChEBI" id="CHEBI:172941"/>
    </reaction>
    <physiologicalReaction direction="left-to-right" evidence="10">
        <dbReference type="Rhea" id="RHEA:67549"/>
    </physiologicalReaction>
</comment>
<evidence type="ECO:0000256" key="8">
    <source>
        <dbReference type="ARBA" id="ARBA00022927"/>
    </source>
</evidence>
<keyword evidence="3" id="KW-0813">Transport</keyword>
<evidence type="ECO:0000256" key="12">
    <source>
        <dbReference type="SAM" id="MobiDB-lite"/>
    </source>
</evidence>
<sequence length="441" mass="50228">MSKFEETENSIQNNEKDSEECQLENICEIETEDNSNNSQNHEQADGSKQPLSLQFSVPSLSSLTQPLNTMFTEAKHHICTFIGSNPSSMLGRKSHTFSTKEPVWIMGSQYDMTESPSDCDMKEDGTMNGMERVVRKLSTILWITYRRGFEVIEGSKYTSDAGWGCMVRTTQMMCAQGLILFYCRKQELTESTDGSYSSLFEHVLSCFNDTYGACFSLHNMLKHSKSFQKGVGTWFGPAEACVMAVKCLQDSFLSNQIAGLVASQSNGVIYKSEITKLCCNEGKWEKAIFIFVPLRLGLNELNLNYIPSVLRCLEMKHSIGIVGGKPQRSLYFVGYQHENLLYLDPHTVFDTNKDKSNIPYNCKNIYSLNVRELDPSMALGFFVRDKHDFELFWEECQCFIKKPFPIFTIQDEMPLLDLTWEEASTNDHDSESSEGSEWENL</sequence>
<dbReference type="Proteomes" id="UP000023152">
    <property type="component" value="Unassembled WGS sequence"/>
</dbReference>
<dbReference type="GO" id="GO:0019786">
    <property type="term" value="F:protein-phosphatidylethanolamide deconjugating activity"/>
    <property type="evidence" value="ECO:0007669"/>
    <property type="project" value="InterPro"/>
</dbReference>
<keyword evidence="9 11" id="KW-0072">Autophagy</keyword>
<dbReference type="GO" id="GO:0005737">
    <property type="term" value="C:cytoplasm"/>
    <property type="evidence" value="ECO:0007669"/>
    <property type="project" value="UniProtKB-SubCell"/>
</dbReference>
<evidence type="ECO:0000313" key="14">
    <source>
        <dbReference type="EMBL" id="ETO04670.1"/>
    </source>
</evidence>
<keyword evidence="15" id="KW-1185">Reference proteome</keyword>
<comment type="caution">
    <text evidence="14">The sequence shown here is derived from an EMBL/GenBank/DDBJ whole genome shotgun (WGS) entry which is preliminary data.</text>
</comment>
<dbReference type="InterPro" id="IPR046792">
    <property type="entry name" value="Peptidase_C54_cat"/>
</dbReference>
<dbReference type="GO" id="GO:0004197">
    <property type="term" value="F:cysteine-type endopeptidase activity"/>
    <property type="evidence" value="ECO:0007669"/>
    <property type="project" value="TreeGrafter"/>
</dbReference>
<proteinExistence type="inferred from homology"/>
<keyword evidence="4 11" id="KW-0963">Cytoplasm</keyword>
<comment type="similarity">
    <text evidence="2 11">Belongs to the peptidase C54 family.</text>
</comment>
<evidence type="ECO:0000256" key="9">
    <source>
        <dbReference type="ARBA" id="ARBA00023006"/>
    </source>
</evidence>
<gene>
    <name evidence="14" type="ORF">RFI_32727</name>
</gene>
<keyword evidence="7" id="KW-0788">Thiol protease</keyword>
<dbReference type="GO" id="GO:0016485">
    <property type="term" value="P:protein processing"/>
    <property type="evidence" value="ECO:0007669"/>
    <property type="project" value="TreeGrafter"/>
</dbReference>
<dbReference type="GO" id="GO:0000045">
    <property type="term" value="P:autophagosome assembly"/>
    <property type="evidence" value="ECO:0007669"/>
    <property type="project" value="TreeGrafter"/>
</dbReference>
<dbReference type="EMBL" id="ASPP01029064">
    <property type="protein sequence ID" value="ETO04670.1"/>
    <property type="molecule type" value="Genomic_DNA"/>
</dbReference>
<evidence type="ECO:0000259" key="13">
    <source>
        <dbReference type="Pfam" id="PF03416"/>
    </source>
</evidence>
<dbReference type="InterPro" id="IPR038765">
    <property type="entry name" value="Papain-like_cys_pep_sf"/>
</dbReference>
<evidence type="ECO:0000256" key="3">
    <source>
        <dbReference type="ARBA" id="ARBA00022448"/>
    </source>
</evidence>
<feature type="region of interest" description="Disordered" evidence="12">
    <location>
        <begin position="1"/>
        <end position="49"/>
    </location>
</feature>
<evidence type="ECO:0000256" key="11">
    <source>
        <dbReference type="RuleBase" id="RU363115"/>
    </source>
</evidence>
<dbReference type="AlphaFoldDB" id="X6LVB5"/>
<evidence type="ECO:0000256" key="5">
    <source>
        <dbReference type="ARBA" id="ARBA00022670"/>
    </source>
</evidence>
<reference evidence="14 15" key="1">
    <citation type="journal article" date="2013" name="Curr. Biol.">
        <title>The Genome of the Foraminiferan Reticulomyxa filosa.</title>
        <authorList>
            <person name="Glockner G."/>
            <person name="Hulsmann N."/>
            <person name="Schleicher M."/>
            <person name="Noegel A.A."/>
            <person name="Eichinger L."/>
            <person name="Gallinger C."/>
            <person name="Pawlowski J."/>
            <person name="Sierra R."/>
            <person name="Euteneuer U."/>
            <person name="Pillet L."/>
            <person name="Moustafa A."/>
            <person name="Platzer M."/>
            <person name="Groth M."/>
            <person name="Szafranski K."/>
            <person name="Schliwa M."/>
        </authorList>
    </citation>
    <scope>NUCLEOTIDE SEQUENCE [LARGE SCALE GENOMIC DNA]</scope>
</reference>
<evidence type="ECO:0000313" key="15">
    <source>
        <dbReference type="Proteomes" id="UP000023152"/>
    </source>
</evidence>
<evidence type="ECO:0000256" key="4">
    <source>
        <dbReference type="ARBA" id="ARBA00022490"/>
    </source>
</evidence>
<evidence type="ECO:0000256" key="7">
    <source>
        <dbReference type="ARBA" id="ARBA00022807"/>
    </source>
</evidence>
<keyword evidence="5 11" id="KW-0645">Protease</keyword>
<dbReference type="PANTHER" id="PTHR22624:SF49">
    <property type="entry name" value="CYSTEINE PROTEASE"/>
    <property type="match status" value="1"/>
</dbReference>
<dbReference type="GO" id="GO:0034727">
    <property type="term" value="P:piecemeal microautophagy of the nucleus"/>
    <property type="evidence" value="ECO:0007669"/>
    <property type="project" value="TreeGrafter"/>
</dbReference>
<dbReference type="GO" id="GO:0000423">
    <property type="term" value="P:mitophagy"/>
    <property type="evidence" value="ECO:0007669"/>
    <property type="project" value="TreeGrafter"/>
</dbReference>
<organism evidence="14 15">
    <name type="scientific">Reticulomyxa filosa</name>
    <dbReference type="NCBI Taxonomy" id="46433"/>
    <lineage>
        <taxon>Eukaryota</taxon>
        <taxon>Sar</taxon>
        <taxon>Rhizaria</taxon>
        <taxon>Retaria</taxon>
        <taxon>Foraminifera</taxon>
        <taxon>Monothalamids</taxon>
        <taxon>Reticulomyxidae</taxon>
        <taxon>Reticulomyxa</taxon>
    </lineage>
</organism>
<dbReference type="SUPFAM" id="SSF54001">
    <property type="entry name" value="Cysteine proteinases"/>
    <property type="match status" value="1"/>
</dbReference>
<evidence type="ECO:0000256" key="2">
    <source>
        <dbReference type="ARBA" id="ARBA00010958"/>
    </source>
</evidence>
<dbReference type="EC" id="3.4.22.-" evidence="11"/>
<dbReference type="OrthoDB" id="2960936at2759"/>